<accession>A0ABS9TVN8</accession>
<dbReference type="Proteomes" id="UP001202922">
    <property type="component" value="Unassembled WGS sequence"/>
</dbReference>
<proteinExistence type="predicted"/>
<name>A0ABS9TVN8_9MICC</name>
<protein>
    <submittedName>
        <fullName evidence="2">DUF1801 domain-containing protein</fullName>
    </submittedName>
</protein>
<reference evidence="2 3" key="1">
    <citation type="submission" date="2022-03" db="EMBL/GenBank/DDBJ databases">
        <title>Sinomonas sp. isolated from a soil.</title>
        <authorList>
            <person name="Han J."/>
            <person name="Kim D.-U."/>
        </authorList>
    </citation>
    <scope>NUCLEOTIDE SEQUENCE [LARGE SCALE GENOMIC DNA]</scope>
    <source>
        <strain evidence="2 3">5-5</strain>
    </source>
</reference>
<comment type="caution">
    <text evidence="2">The sequence shown here is derived from an EMBL/GenBank/DDBJ whole genome shotgun (WGS) entry which is preliminary data.</text>
</comment>
<evidence type="ECO:0000313" key="3">
    <source>
        <dbReference type="Proteomes" id="UP001202922"/>
    </source>
</evidence>
<dbReference type="Gene3D" id="3.90.1150.200">
    <property type="match status" value="1"/>
</dbReference>
<feature type="domain" description="YdhG-like" evidence="1">
    <location>
        <begin position="22"/>
        <end position="112"/>
    </location>
</feature>
<evidence type="ECO:0000313" key="2">
    <source>
        <dbReference type="EMBL" id="MCH6468494.1"/>
    </source>
</evidence>
<dbReference type="Pfam" id="PF08818">
    <property type="entry name" value="DUF1801"/>
    <property type="match status" value="1"/>
</dbReference>
<dbReference type="SUPFAM" id="SSF159888">
    <property type="entry name" value="YdhG-like"/>
    <property type="match status" value="1"/>
</dbReference>
<gene>
    <name evidence="2" type="ORF">L0M17_00595</name>
</gene>
<evidence type="ECO:0000259" key="1">
    <source>
        <dbReference type="Pfam" id="PF08818"/>
    </source>
</evidence>
<keyword evidence="3" id="KW-1185">Reference proteome</keyword>
<organism evidence="2 3">
    <name type="scientific">Sinomonas terrae</name>
    <dbReference type="NCBI Taxonomy" id="2908838"/>
    <lineage>
        <taxon>Bacteria</taxon>
        <taxon>Bacillati</taxon>
        <taxon>Actinomycetota</taxon>
        <taxon>Actinomycetes</taxon>
        <taxon>Micrococcales</taxon>
        <taxon>Micrococcaceae</taxon>
        <taxon>Sinomonas</taxon>
    </lineage>
</organism>
<sequence length="134" mass="15105">MNDRPGFDHRVDEYIDRLPEWQQAICRRVRETAHAADPEVQETIKRSVLPYFVLQGNVCALLAAKDHVNVFIYDPIAPDPNGIINQGQDNATARSVQIYPGDETDWAALQELFCAVIADNRAGGWRRIKAASEE</sequence>
<dbReference type="EMBL" id="JAKZBV010000001">
    <property type="protein sequence ID" value="MCH6468494.1"/>
    <property type="molecule type" value="Genomic_DNA"/>
</dbReference>
<dbReference type="InterPro" id="IPR014922">
    <property type="entry name" value="YdhG-like"/>
</dbReference>
<dbReference type="RefSeq" id="WP_241050253.1">
    <property type="nucleotide sequence ID" value="NZ_JAKZBV010000001.1"/>
</dbReference>